<dbReference type="RefSeq" id="WP_222199522.1">
    <property type="nucleotide sequence ID" value="NZ_JAIMFO010000006.1"/>
</dbReference>
<dbReference type="Pfam" id="PF01820">
    <property type="entry name" value="Dala_Dala_lig_N"/>
    <property type="match status" value="1"/>
</dbReference>
<comment type="subcellular location">
    <subcellularLocation>
        <location evidence="1 10">Cytoplasm</location>
    </subcellularLocation>
</comment>
<evidence type="ECO:0000256" key="3">
    <source>
        <dbReference type="ARBA" id="ARBA00022490"/>
    </source>
</evidence>
<evidence type="ECO:0000313" key="13">
    <source>
        <dbReference type="EMBL" id="MBY4797812.1"/>
    </source>
</evidence>
<dbReference type="Gene3D" id="3.30.470.20">
    <property type="entry name" value="ATP-grasp fold, B domain"/>
    <property type="match status" value="1"/>
</dbReference>
<dbReference type="HAMAP" id="MF_00047">
    <property type="entry name" value="Dala_Dala_lig"/>
    <property type="match status" value="1"/>
</dbReference>
<proteinExistence type="inferred from homology"/>
<evidence type="ECO:0000256" key="4">
    <source>
        <dbReference type="ARBA" id="ARBA00022598"/>
    </source>
</evidence>
<comment type="catalytic activity">
    <reaction evidence="10">
        <text>2 D-alanine + ATP = D-alanyl-D-alanine + ADP + phosphate + H(+)</text>
        <dbReference type="Rhea" id="RHEA:11224"/>
        <dbReference type="ChEBI" id="CHEBI:15378"/>
        <dbReference type="ChEBI" id="CHEBI:30616"/>
        <dbReference type="ChEBI" id="CHEBI:43474"/>
        <dbReference type="ChEBI" id="CHEBI:57416"/>
        <dbReference type="ChEBI" id="CHEBI:57822"/>
        <dbReference type="ChEBI" id="CHEBI:456216"/>
        <dbReference type="EC" id="6.3.2.4"/>
    </reaction>
</comment>
<dbReference type="InterPro" id="IPR016185">
    <property type="entry name" value="PreATP-grasp_dom_sf"/>
</dbReference>
<dbReference type="PROSITE" id="PS50975">
    <property type="entry name" value="ATP_GRASP"/>
    <property type="match status" value="1"/>
</dbReference>
<dbReference type="EMBL" id="JAIMFO010000006">
    <property type="protein sequence ID" value="MBY4797812.1"/>
    <property type="molecule type" value="Genomic_DNA"/>
</dbReference>
<sequence length="317" mass="33833">MRVSEMRIAVLAGGSSSEREISLASGQNATRALQTAGFGYVELLDTAATDFVARITTEHWDTAFLALHGAGGEDGIIQGFLEFIGLPYTGSDVAASVACADKDLAKLLYSKAGIPTPPSVAIVKDESYDVETIILNLGDQCFVKPADNGSSYGITLVKDGRYLDAAIRKAFEYGDKVLVEKRVCGTEVTVGVLDTGDLRALPVVEVCCENEGAEFYDLNVKYIDPAKIHRIPAEISEENNLMVQGLACRAHRALGCSGLSRSDFIVTDDGPVILETNSIPGMTDASLFPDEIAHTGDLTFPEACAQLIHAARRRAGL</sequence>
<comment type="function">
    <text evidence="10">Cell wall formation.</text>
</comment>
<dbReference type="GO" id="GO:0008716">
    <property type="term" value="F:D-alanine-D-alanine ligase activity"/>
    <property type="evidence" value="ECO:0007669"/>
    <property type="project" value="UniProtKB-EC"/>
</dbReference>
<dbReference type="Gene3D" id="3.40.50.20">
    <property type="match status" value="1"/>
</dbReference>
<feature type="domain" description="ATP-grasp" evidence="12">
    <location>
        <begin position="106"/>
        <end position="309"/>
    </location>
</feature>
<dbReference type="SUPFAM" id="SSF52440">
    <property type="entry name" value="PreATP-grasp domain"/>
    <property type="match status" value="1"/>
</dbReference>
<keyword evidence="14" id="KW-1185">Reference proteome</keyword>
<gene>
    <name evidence="10" type="primary">ddl</name>
    <name evidence="13" type="ORF">K6V98_05520</name>
</gene>
<evidence type="ECO:0000256" key="1">
    <source>
        <dbReference type="ARBA" id="ARBA00004496"/>
    </source>
</evidence>
<protein>
    <recommendedName>
        <fullName evidence="10">D-alanine--D-alanine ligase</fullName>
        <ecNumber evidence="10">6.3.2.4</ecNumber>
    </recommendedName>
    <alternativeName>
        <fullName evidence="10">D-Ala-D-Ala ligase</fullName>
    </alternativeName>
    <alternativeName>
        <fullName evidence="10">D-alanylalanine synthetase</fullName>
    </alternativeName>
</protein>
<dbReference type="SUPFAM" id="SSF56059">
    <property type="entry name" value="Glutathione synthetase ATP-binding domain-like"/>
    <property type="match status" value="1"/>
</dbReference>
<evidence type="ECO:0000256" key="7">
    <source>
        <dbReference type="ARBA" id="ARBA00022960"/>
    </source>
</evidence>
<dbReference type="PROSITE" id="PS00844">
    <property type="entry name" value="DALA_DALA_LIGASE_2"/>
    <property type="match status" value="1"/>
</dbReference>
<keyword evidence="8 10" id="KW-0573">Peptidoglycan synthesis</keyword>
<dbReference type="NCBIfam" id="NF002378">
    <property type="entry name" value="PRK01372.1"/>
    <property type="match status" value="1"/>
</dbReference>
<comment type="pathway">
    <text evidence="10">Cell wall biogenesis; peptidoglycan biosynthesis.</text>
</comment>
<evidence type="ECO:0000256" key="10">
    <source>
        <dbReference type="HAMAP-Rule" id="MF_00047"/>
    </source>
</evidence>
<dbReference type="EC" id="6.3.2.4" evidence="10"/>
<dbReference type="Proteomes" id="UP000700908">
    <property type="component" value="Unassembled WGS sequence"/>
</dbReference>
<dbReference type="PANTHER" id="PTHR23132:SF23">
    <property type="entry name" value="D-ALANINE--D-ALANINE LIGASE B"/>
    <property type="match status" value="1"/>
</dbReference>
<dbReference type="InterPro" id="IPR011127">
    <property type="entry name" value="Dala_Dala_lig_N"/>
</dbReference>
<dbReference type="PROSITE" id="PS00843">
    <property type="entry name" value="DALA_DALA_LIGASE_1"/>
    <property type="match status" value="1"/>
</dbReference>
<dbReference type="NCBIfam" id="TIGR01205">
    <property type="entry name" value="D_ala_D_alaTIGR"/>
    <property type="match status" value="1"/>
</dbReference>
<keyword evidence="3 10" id="KW-0963">Cytoplasm</keyword>
<evidence type="ECO:0000256" key="8">
    <source>
        <dbReference type="ARBA" id="ARBA00022984"/>
    </source>
</evidence>
<dbReference type="Pfam" id="PF07478">
    <property type="entry name" value="Dala_Dala_lig_C"/>
    <property type="match status" value="1"/>
</dbReference>
<evidence type="ECO:0000256" key="5">
    <source>
        <dbReference type="ARBA" id="ARBA00022741"/>
    </source>
</evidence>
<dbReference type="InterPro" id="IPR000291">
    <property type="entry name" value="D-Ala_lig_Van_CS"/>
</dbReference>
<dbReference type="InterPro" id="IPR011095">
    <property type="entry name" value="Dala_Dala_lig_C"/>
</dbReference>
<reference evidence="13 14" key="1">
    <citation type="submission" date="2021-08" db="EMBL/GenBank/DDBJ databases">
        <title>Collinsella faecalis sp. nov. isolated from swine faeces.</title>
        <authorList>
            <person name="Oh B.S."/>
            <person name="Lee J.H."/>
        </authorList>
    </citation>
    <scope>NUCLEOTIDE SEQUENCE [LARGE SCALE GENOMIC DNA]</scope>
    <source>
        <strain evidence="13 14">AGMB00827</strain>
    </source>
</reference>
<comment type="similarity">
    <text evidence="2 10">Belongs to the D-alanine--D-alanine ligase family.</text>
</comment>
<evidence type="ECO:0000256" key="2">
    <source>
        <dbReference type="ARBA" id="ARBA00010871"/>
    </source>
</evidence>
<dbReference type="PIRSF" id="PIRSF039102">
    <property type="entry name" value="Ddl/VanB"/>
    <property type="match status" value="1"/>
</dbReference>
<name>A0ABS7MKL6_9ACTN</name>
<comment type="caution">
    <text evidence="13">The sequence shown here is derived from an EMBL/GenBank/DDBJ whole genome shotgun (WGS) entry which is preliminary data.</text>
</comment>
<evidence type="ECO:0000256" key="9">
    <source>
        <dbReference type="ARBA" id="ARBA00023316"/>
    </source>
</evidence>
<evidence type="ECO:0000259" key="12">
    <source>
        <dbReference type="PROSITE" id="PS50975"/>
    </source>
</evidence>
<keyword evidence="9 10" id="KW-0961">Cell wall biogenesis/degradation</keyword>
<dbReference type="InterPro" id="IPR005905">
    <property type="entry name" value="D_ala_D_ala"/>
</dbReference>
<evidence type="ECO:0000256" key="11">
    <source>
        <dbReference type="PROSITE-ProRule" id="PRU00409"/>
    </source>
</evidence>
<dbReference type="InterPro" id="IPR011761">
    <property type="entry name" value="ATP-grasp"/>
</dbReference>
<keyword evidence="5 11" id="KW-0547">Nucleotide-binding</keyword>
<dbReference type="InterPro" id="IPR013815">
    <property type="entry name" value="ATP_grasp_subdomain_1"/>
</dbReference>
<accession>A0ABS7MKL6</accession>
<keyword evidence="6 11" id="KW-0067">ATP-binding</keyword>
<keyword evidence="4 10" id="KW-0436">Ligase</keyword>
<evidence type="ECO:0000313" key="14">
    <source>
        <dbReference type="Proteomes" id="UP000700908"/>
    </source>
</evidence>
<dbReference type="Gene3D" id="3.30.1490.20">
    <property type="entry name" value="ATP-grasp fold, A domain"/>
    <property type="match status" value="1"/>
</dbReference>
<dbReference type="PANTHER" id="PTHR23132">
    <property type="entry name" value="D-ALANINE--D-ALANINE LIGASE"/>
    <property type="match status" value="1"/>
</dbReference>
<keyword evidence="7 10" id="KW-0133">Cell shape</keyword>
<organism evidence="13 14">
    <name type="scientific">Collinsella ureilytica</name>
    <dbReference type="NCBI Taxonomy" id="2869515"/>
    <lineage>
        <taxon>Bacteria</taxon>
        <taxon>Bacillati</taxon>
        <taxon>Actinomycetota</taxon>
        <taxon>Coriobacteriia</taxon>
        <taxon>Coriobacteriales</taxon>
        <taxon>Coriobacteriaceae</taxon>
        <taxon>Collinsella</taxon>
    </lineage>
</organism>
<evidence type="ECO:0000256" key="6">
    <source>
        <dbReference type="ARBA" id="ARBA00022840"/>
    </source>
</evidence>